<dbReference type="Proteomes" id="UP000001192">
    <property type="component" value="Plasmid pBPHY01"/>
</dbReference>
<dbReference type="EMBL" id="CP001045">
    <property type="protein sequence ID" value="ACC76138.1"/>
    <property type="molecule type" value="Genomic_DNA"/>
</dbReference>
<organism evidence="1 2">
    <name type="scientific">Paraburkholderia phymatum (strain DSM 17167 / CIP 108236 / LMG 21445 / STM815)</name>
    <name type="common">Burkholderia phymatum</name>
    <dbReference type="NCBI Taxonomy" id="391038"/>
    <lineage>
        <taxon>Bacteria</taxon>
        <taxon>Pseudomonadati</taxon>
        <taxon>Pseudomonadota</taxon>
        <taxon>Betaproteobacteria</taxon>
        <taxon>Burkholderiales</taxon>
        <taxon>Burkholderiaceae</taxon>
        <taxon>Paraburkholderia</taxon>
    </lineage>
</organism>
<accession>B2JU85</accession>
<dbReference type="KEGG" id="bph:Bphy_7137"/>
<proteinExistence type="predicted"/>
<gene>
    <name evidence="1" type="ordered locus">Bphy_7137</name>
</gene>
<dbReference type="HOGENOM" id="CLU_2218115_0_0_4"/>
<keyword evidence="2" id="KW-1185">Reference proteome</keyword>
<evidence type="ECO:0000313" key="1">
    <source>
        <dbReference type="EMBL" id="ACC76138.1"/>
    </source>
</evidence>
<geneLocation type="plasmid" evidence="1 2">
    <name>pBPHY01</name>
</geneLocation>
<name>B2JU85_PARP8</name>
<reference evidence="2" key="1">
    <citation type="journal article" date="2014" name="Stand. Genomic Sci.">
        <title>Complete genome sequence of Burkholderia phymatum STM815(T), a broad host range and efficient nitrogen-fixing symbiont of Mimosa species.</title>
        <authorList>
            <person name="Moulin L."/>
            <person name="Klonowska A."/>
            <person name="Caroline B."/>
            <person name="Booth K."/>
            <person name="Vriezen J.A."/>
            <person name="Melkonian R."/>
            <person name="James E.K."/>
            <person name="Young J.P."/>
            <person name="Bena G."/>
            <person name="Hauser L."/>
            <person name="Land M."/>
            <person name="Kyrpides N."/>
            <person name="Bruce D."/>
            <person name="Chain P."/>
            <person name="Copeland A."/>
            <person name="Pitluck S."/>
            <person name="Woyke T."/>
            <person name="Lizotte-Waniewski M."/>
            <person name="Bristow J."/>
            <person name="Riley M."/>
        </authorList>
    </citation>
    <scope>NUCLEOTIDE SEQUENCE [LARGE SCALE GENOMIC DNA]</scope>
    <source>
        <strain evidence="2">DSM 17167 / CIP 108236 / LMG 21445 / STM815</strain>
        <plasmid evidence="2">Plasmid pBPHY01</plasmid>
    </source>
</reference>
<sequence length="106" mass="10791">MMRGFVIMRASRLDQIFNQLGAIMSALDDLKAEVAATISIEQSAVTLIQGIAQQLQDALANAGVNDPALVELTTQLKSNADALAAAVSANTPAAPLASGDGSAPQA</sequence>
<evidence type="ECO:0000313" key="2">
    <source>
        <dbReference type="Proteomes" id="UP000001192"/>
    </source>
</evidence>
<keyword evidence="1" id="KW-0614">Plasmid</keyword>
<dbReference type="AlphaFoldDB" id="B2JU85"/>
<protein>
    <submittedName>
        <fullName evidence="1">Uncharacterized protein</fullName>
    </submittedName>
</protein>